<dbReference type="InterPro" id="IPR023155">
    <property type="entry name" value="Cyt_c-552/4"/>
</dbReference>
<keyword evidence="4" id="KW-1185">Reference proteome</keyword>
<sequence>MIGISHLKKILHTALVAALAIIGSNVKAESGKVSIQPHMSLENCFRCHVDARDIAVNPSGDIAVHYGATNKPAEVPGGRLLCVDCHTTLISVEEYKKHIANDDSRPIRLPKIECHDCHGTLEQRPKEEKAETDTEGGVKVLRSDGTPFGNIVKQDQKVILTSVTSKKIEVTILKDKRINNTWSSELSRQTKQQSQHNNELNCIDCHSDWAPTCYGCHK</sequence>
<dbReference type="SUPFAM" id="SSF48695">
    <property type="entry name" value="Multiheme cytochromes"/>
    <property type="match status" value="1"/>
</dbReference>
<dbReference type="EMBL" id="CP101527">
    <property type="protein sequence ID" value="UZW76307.1"/>
    <property type="molecule type" value="Genomic_DNA"/>
</dbReference>
<dbReference type="Pfam" id="PF13435">
    <property type="entry name" value="Cytochrome_C554"/>
    <property type="match status" value="1"/>
</dbReference>
<evidence type="ECO:0000259" key="2">
    <source>
        <dbReference type="Pfam" id="PF13435"/>
    </source>
</evidence>
<reference evidence="3" key="1">
    <citation type="submission" date="2022-07" db="EMBL/GenBank/DDBJ databases">
        <title>Alkalimarinus sp. nov., isolated from gut of a Alitta virens.</title>
        <authorList>
            <person name="Yang A.I."/>
            <person name="Shin N.-R."/>
        </authorList>
    </citation>
    <scope>NUCLEOTIDE SEQUENCE</scope>
    <source>
        <strain evidence="3">FA028</strain>
    </source>
</reference>
<dbReference type="Proteomes" id="UP001164472">
    <property type="component" value="Chromosome"/>
</dbReference>
<feature type="domain" description="Cytochrome c-552/4" evidence="2">
    <location>
        <begin position="79"/>
        <end position="119"/>
    </location>
</feature>
<feature type="signal peptide" evidence="1">
    <location>
        <begin position="1"/>
        <end position="28"/>
    </location>
</feature>
<evidence type="ECO:0000313" key="3">
    <source>
        <dbReference type="EMBL" id="UZW76307.1"/>
    </source>
</evidence>
<proteinExistence type="predicted"/>
<dbReference type="RefSeq" id="WP_251812057.1">
    <property type="nucleotide sequence ID" value="NZ_CP101527.1"/>
</dbReference>
<evidence type="ECO:0000313" key="4">
    <source>
        <dbReference type="Proteomes" id="UP001164472"/>
    </source>
</evidence>
<gene>
    <name evidence="3" type="ORF">NNL22_06905</name>
</gene>
<feature type="chain" id="PRO_5038408205" description="Cytochrome c-552/4 domain-containing protein" evidence="1">
    <location>
        <begin position="29"/>
        <end position="218"/>
    </location>
</feature>
<evidence type="ECO:0000256" key="1">
    <source>
        <dbReference type="SAM" id="SignalP"/>
    </source>
</evidence>
<dbReference type="KEGG" id="asem:NNL22_06905"/>
<keyword evidence="1" id="KW-0732">Signal</keyword>
<accession>A0A9E8HLH0</accession>
<protein>
    <recommendedName>
        <fullName evidence="2">Cytochrome c-552/4 domain-containing protein</fullName>
    </recommendedName>
</protein>
<dbReference type="AlphaFoldDB" id="A0A9E8HLH0"/>
<dbReference type="InterPro" id="IPR036280">
    <property type="entry name" value="Multihaem_cyt_sf"/>
</dbReference>
<name>A0A9E8HLH0_9ALTE</name>
<organism evidence="3 4">
    <name type="scientific">Alkalimarinus sediminis</name>
    <dbReference type="NCBI Taxonomy" id="1632866"/>
    <lineage>
        <taxon>Bacteria</taxon>
        <taxon>Pseudomonadati</taxon>
        <taxon>Pseudomonadota</taxon>
        <taxon>Gammaproteobacteria</taxon>
        <taxon>Alteromonadales</taxon>
        <taxon>Alteromonadaceae</taxon>
        <taxon>Alkalimarinus</taxon>
    </lineage>
</organism>